<protein>
    <submittedName>
        <fullName evidence="2">Uncharacterized protein</fullName>
    </submittedName>
</protein>
<dbReference type="Pfam" id="PF11326">
    <property type="entry name" value="PANTS-like"/>
    <property type="match status" value="1"/>
</dbReference>
<dbReference type="PANTHER" id="PTHR28052:SF1">
    <property type="entry name" value="UPF0545 PROTEIN C22ORF39"/>
    <property type="match status" value="1"/>
</dbReference>
<feature type="compositionally biased region" description="Low complexity" evidence="1">
    <location>
        <begin position="1"/>
        <end position="13"/>
    </location>
</feature>
<feature type="region of interest" description="Disordered" evidence="1">
    <location>
        <begin position="1"/>
        <end position="25"/>
    </location>
</feature>
<dbReference type="EMBL" id="KZ989254">
    <property type="protein sequence ID" value="RKP27185.1"/>
    <property type="molecule type" value="Genomic_DNA"/>
</dbReference>
<reference evidence="3" key="1">
    <citation type="journal article" date="2018" name="Nat. Microbiol.">
        <title>Leveraging single-cell genomics to expand the fungal tree of life.</title>
        <authorList>
            <person name="Ahrendt S.R."/>
            <person name="Quandt C.A."/>
            <person name="Ciobanu D."/>
            <person name="Clum A."/>
            <person name="Salamov A."/>
            <person name="Andreopoulos B."/>
            <person name="Cheng J.F."/>
            <person name="Woyke T."/>
            <person name="Pelin A."/>
            <person name="Henrissat B."/>
            <person name="Reynolds N.K."/>
            <person name="Benny G.L."/>
            <person name="Smith M.E."/>
            <person name="James T.Y."/>
            <person name="Grigoriev I.V."/>
        </authorList>
    </citation>
    <scope>NUCLEOTIDE SEQUENCE [LARGE SCALE GENOMIC DNA]</scope>
    <source>
        <strain evidence="3">Benny S71-1</strain>
    </source>
</reference>
<evidence type="ECO:0000256" key="1">
    <source>
        <dbReference type="SAM" id="MobiDB-lite"/>
    </source>
</evidence>
<sequence length="121" mass="14723">MSATTVTTTTTTTPEHTRQNSATFRLDEERVQENYRFGKAIDDLWRCYTVGYHVLDYYRYGYRRSCADKWDHVKFCMKINTMSEEEKQREIYKREKAKWEAKRQAPNLADIWEERRQARHT</sequence>
<dbReference type="Proteomes" id="UP000278143">
    <property type="component" value="Unassembled WGS sequence"/>
</dbReference>
<accession>A0A4P9Z425</accession>
<proteinExistence type="predicted"/>
<name>A0A4P9Z425_9FUNG</name>
<dbReference type="OrthoDB" id="2017405at2759"/>
<evidence type="ECO:0000313" key="3">
    <source>
        <dbReference type="Proteomes" id="UP000278143"/>
    </source>
</evidence>
<dbReference type="AlphaFoldDB" id="A0A4P9Z425"/>
<evidence type="ECO:0000313" key="2">
    <source>
        <dbReference type="EMBL" id="RKP27185.1"/>
    </source>
</evidence>
<dbReference type="PANTHER" id="PTHR28052">
    <property type="entry name" value="UPF0545 PROTEIN C22ORF39"/>
    <property type="match status" value="1"/>
</dbReference>
<gene>
    <name evidence="2" type="ORF">SYNPS1DRAFT_27154</name>
</gene>
<organism evidence="2 3">
    <name type="scientific">Syncephalis pseudoplumigaleata</name>
    <dbReference type="NCBI Taxonomy" id="1712513"/>
    <lineage>
        <taxon>Eukaryota</taxon>
        <taxon>Fungi</taxon>
        <taxon>Fungi incertae sedis</taxon>
        <taxon>Zoopagomycota</taxon>
        <taxon>Zoopagomycotina</taxon>
        <taxon>Zoopagomycetes</taxon>
        <taxon>Zoopagales</taxon>
        <taxon>Piptocephalidaceae</taxon>
        <taxon>Syncephalis</taxon>
    </lineage>
</organism>
<keyword evidence="3" id="KW-1185">Reference proteome</keyword>
<dbReference type="InterPro" id="IPR021475">
    <property type="entry name" value="Pants/Emi1-like"/>
</dbReference>